<keyword evidence="1" id="KW-0472">Membrane</keyword>
<gene>
    <name evidence="2" type="ORF">ABVK25_004404</name>
</gene>
<dbReference type="Proteomes" id="UP001590951">
    <property type="component" value="Unassembled WGS sequence"/>
</dbReference>
<dbReference type="EMBL" id="JBHFEH010000012">
    <property type="protein sequence ID" value="KAL2055066.1"/>
    <property type="molecule type" value="Genomic_DNA"/>
</dbReference>
<comment type="caution">
    <text evidence="2">The sequence shown here is derived from an EMBL/GenBank/DDBJ whole genome shotgun (WGS) entry which is preliminary data.</text>
</comment>
<evidence type="ECO:0000313" key="2">
    <source>
        <dbReference type="EMBL" id="KAL2055066.1"/>
    </source>
</evidence>
<keyword evidence="1" id="KW-1133">Transmembrane helix</keyword>
<feature type="transmembrane region" description="Helical" evidence="1">
    <location>
        <begin position="273"/>
        <end position="297"/>
    </location>
</feature>
<evidence type="ECO:0000313" key="3">
    <source>
        <dbReference type="Proteomes" id="UP001590951"/>
    </source>
</evidence>
<sequence length="349" mass="38846">MDSGLIDSHEELGINAAKSERVQYRKVTTCSPIHTKGYATNITDTDPNALAYGDSLELYLYGEIARITNYTFQYNTHSLADKNGYILTSIVSYTGYSSNAWIPIPTLNRTDADISLFLLAGNSFRYEGPGADPLYTATTPFSLPIGGRANLMYYLSDYYLALSDAQFITALRIISTIQFLTTYLSVHSRGASVLRAPETVDDQAFQIPLPDAQSMTKMSTWFAISMAKLQQKTVQYATGPAYIPAGTDLVGPFNEQQQNMCQNQKIRSRSGTVSFSVLGMAIILILGSFLITTSLALDSVMGFVRRKLHWKDYKSLQWTLDDKSQLQRIAYEEAGQRHWSSGENPVPIH</sequence>
<proteinExistence type="predicted"/>
<protein>
    <submittedName>
        <fullName evidence="2">Uncharacterized protein</fullName>
    </submittedName>
</protein>
<reference evidence="2 3" key="1">
    <citation type="submission" date="2024-09" db="EMBL/GenBank/DDBJ databases">
        <title>Rethinking Asexuality: The Enigmatic Case of Functional Sexual Genes in Lepraria (Stereocaulaceae).</title>
        <authorList>
            <person name="Doellman M."/>
            <person name="Sun Y."/>
            <person name="Barcenas-Pena A."/>
            <person name="Lumbsch H.T."/>
            <person name="Grewe F."/>
        </authorList>
    </citation>
    <scope>NUCLEOTIDE SEQUENCE [LARGE SCALE GENOMIC DNA]</scope>
    <source>
        <strain evidence="2 3">Grewe 0041</strain>
    </source>
</reference>
<accession>A0ABR4BDX2</accession>
<name>A0ABR4BDX2_9LECA</name>
<keyword evidence="1" id="KW-0812">Transmembrane</keyword>
<organism evidence="2 3">
    <name type="scientific">Lepraria finkii</name>
    <dbReference type="NCBI Taxonomy" id="1340010"/>
    <lineage>
        <taxon>Eukaryota</taxon>
        <taxon>Fungi</taxon>
        <taxon>Dikarya</taxon>
        <taxon>Ascomycota</taxon>
        <taxon>Pezizomycotina</taxon>
        <taxon>Lecanoromycetes</taxon>
        <taxon>OSLEUM clade</taxon>
        <taxon>Lecanoromycetidae</taxon>
        <taxon>Lecanorales</taxon>
        <taxon>Lecanorineae</taxon>
        <taxon>Stereocaulaceae</taxon>
        <taxon>Lepraria</taxon>
    </lineage>
</organism>
<keyword evidence="3" id="KW-1185">Reference proteome</keyword>
<evidence type="ECO:0000256" key="1">
    <source>
        <dbReference type="SAM" id="Phobius"/>
    </source>
</evidence>